<dbReference type="STRING" id="331113.SNE_A19090"/>
<dbReference type="InterPro" id="IPR037278">
    <property type="entry name" value="ARFGAP/RecO"/>
</dbReference>
<protein>
    <submittedName>
        <fullName evidence="5">Putative DNA repair protein recO</fullName>
    </submittedName>
</protein>
<dbReference type="SUPFAM" id="SSF57863">
    <property type="entry name" value="ArfGap/RecO-like zinc finger"/>
    <property type="match status" value="1"/>
</dbReference>
<gene>
    <name evidence="5" type="ordered locus">SNE_A19090</name>
</gene>
<dbReference type="PANTHER" id="PTHR33991:SF1">
    <property type="entry name" value="DNA REPAIR PROTEIN RECO"/>
    <property type="match status" value="1"/>
</dbReference>
<dbReference type="GO" id="GO:0006302">
    <property type="term" value="P:double-strand break repair"/>
    <property type="evidence" value="ECO:0007669"/>
    <property type="project" value="TreeGrafter"/>
</dbReference>
<dbReference type="eggNOG" id="COG1381">
    <property type="taxonomic scope" value="Bacteria"/>
</dbReference>
<accession>F8L3D8</accession>
<dbReference type="InterPro" id="IPR003717">
    <property type="entry name" value="RecO"/>
</dbReference>
<dbReference type="Pfam" id="PF11967">
    <property type="entry name" value="RecO_N"/>
    <property type="match status" value="1"/>
</dbReference>
<dbReference type="InterPro" id="IPR012340">
    <property type="entry name" value="NA-bd_OB-fold"/>
</dbReference>
<dbReference type="SUPFAM" id="SSF50249">
    <property type="entry name" value="Nucleic acid-binding proteins"/>
    <property type="match status" value="1"/>
</dbReference>
<organism evidence="5 6">
    <name type="scientific">Simkania negevensis (strain ATCC VR-1471 / DSM 27360 / Z)</name>
    <dbReference type="NCBI Taxonomy" id="331113"/>
    <lineage>
        <taxon>Bacteria</taxon>
        <taxon>Pseudomonadati</taxon>
        <taxon>Chlamydiota</taxon>
        <taxon>Chlamydiia</taxon>
        <taxon>Parachlamydiales</taxon>
        <taxon>Simkaniaceae</taxon>
        <taxon>Simkania</taxon>
    </lineage>
</organism>
<dbReference type="KEGG" id="sng:SNE_A19090"/>
<sequence>MKENKSEGIVLKSFAYKETERILHLFTHDQGIIHLIVKHLSPKKPQRINLSTPLCRGQYVYRKGKSDLYTLLDGSILNLHLPLRQSLKQLTIGGKMLQAIHDTQLPEKPAPQLYNLLAAYLKNLPLSPENLWASFQLKLLKHEGLISFSKPQINSALGIHTLTEEEWNHFLLLAEGRDFSTLTAFTPPESLKKSIHDIFSSFIKL</sequence>
<dbReference type="OrthoDB" id="21810at2"/>
<dbReference type="GO" id="GO:0006310">
    <property type="term" value="P:DNA recombination"/>
    <property type="evidence" value="ECO:0007669"/>
    <property type="project" value="UniProtKB-KW"/>
</dbReference>
<keyword evidence="3" id="KW-0234">DNA repair</keyword>
<evidence type="ECO:0000313" key="6">
    <source>
        <dbReference type="Proteomes" id="UP000000496"/>
    </source>
</evidence>
<evidence type="ECO:0000256" key="3">
    <source>
        <dbReference type="ARBA" id="ARBA00023204"/>
    </source>
</evidence>
<reference key="1">
    <citation type="journal article" date="2011" name="Mol. Biol. Evol.">
        <title>Unity in variety -- the pan-genome of the Chlamydiae.</title>
        <authorList>
            <person name="Collingro A."/>
            <person name="Tischler P."/>
            <person name="Weinmaier T."/>
            <person name="Penz T."/>
            <person name="Heinz E."/>
            <person name="Brunham R.C."/>
            <person name="Read T.D."/>
            <person name="Bavoil P.M."/>
            <person name="Sachse K."/>
            <person name="Kahane S."/>
            <person name="Friedman M.G."/>
            <person name="Rattei T."/>
            <person name="Myers G.S.A."/>
            <person name="Horn M."/>
        </authorList>
    </citation>
    <scope>NUCLEOTIDE SEQUENCE</scope>
    <source>
        <strain>Z</strain>
    </source>
</reference>
<dbReference type="Proteomes" id="UP000000496">
    <property type="component" value="Chromosome gsn.131"/>
</dbReference>
<evidence type="ECO:0000256" key="2">
    <source>
        <dbReference type="ARBA" id="ARBA00023172"/>
    </source>
</evidence>
<feature type="domain" description="DNA replication/recombination mediator RecO N-terminal" evidence="4">
    <location>
        <begin position="1"/>
        <end position="78"/>
    </location>
</feature>
<reference evidence="5 6" key="2">
    <citation type="journal article" date="2011" name="Mol. Biol. Evol.">
        <title>Unity in variety--the pan-genome of the Chlamydiae.</title>
        <authorList>
            <person name="Collingro A."/>
            <person name="Tischler P."/>
            <person name="Weinmaier T."/>
            <person name="Penz T."/>
            <person name="Heinz E."/>
            <person name="Brunham R.C."/>
            <person name="Read T.D."/>
            <person name="Bavoil P.M."/>
            <person name="Sachse K."/>
            <person name="Kahane S."/>
            <person name="Friedman M.G."/>
            <person name="Rattei T."/>
            <person name="Myers G.S."/>
            <person name="Horn M."/>
        </authorList>
    </citation>
    <scope>NUCLEOTIDE SEQUENCE [LARGE SCALE GENOMIC DNA]</scope>
    <source>
        <strain evidence="6">ATCC VR-1471 / Z</strain>
    </source>
</reference>
<dbReference type="GO" id="GO:0043590">
    <property type="term" value="C:bacterial nucleoid"/>
    <property type="evidence" value="ECO:0007669"/>
    <property type="project" value="TreeGrafter"/>
</dbReference>
<dbReference type="NCBIfam" id="TIGR00613">
    <property type="entry name" value="reco"/>
    <property type="match status" value="1"/>
</dbReference>
<keyword evidence="1" id="KW-0227">DNA damage</keyword>
<dbReference type="PANTHER" id="PTHR33991">
    <property type="entry name" value="DNA REPAIR PROTEIN RECO"/>
    <property type="match status" value="1"/>
</dbReference>
<dbReference type="Gene3D" id="2.40.50.140">
    <property type="entry name" value="Nucleic acid-binding proteins"/>
    <property type="match status" value="1"/>
</dbReference>
<dbReference type="AlphaFoldDB" id="F8L3D8"/>
<evidence type="ECO:0000313" key="5">
    <source>
        <dbReference type="EMBL" id="CCB89786.1"/>
    </source>
</evidence>
<dbReference type="InterPro" id="IPR022572">
    <property type="entry name" value="DNA_rep/recomb_RecO_N"/>
</dbReference>
<keyword evidence="2" id="KW-0233">DNA recombination</keyword>
<dbReference type="EMBL" id="FR872582">
    <property type="protein sequence ID" value="CCB89786.1"/>
    <property type="molecule type" value="Genomic_DNA"/>
</dbReference>
<dbReference type="RefSeq" id="WP_013944252.1">
    <property type="nucleotide sequence ID" value="NC_015713.1"/>
</dbReference>
<evidence type="ECO:0000256" key="1">
    <source>
        <dbReference type="ARBA" id="ARBA00022763"/>
    </source>
</evidence>
<proteinExistence type="predicted"/>
<keyword evidence="6" id="KW-1185">Reference proteome</keyword>
<dbReference type="HOGENOM" id="CLU_1336774_0_0_0"/>
<name>F8L3D8_SIMNZ</name>
<evidence type="ECO:0000259" key="4">
    <source>
        <dbReference type="Pfam" id="PF11967"/>
    </source>
</evidence>